<organism evidence="2">
    <name type="scientific">Candidatus Kentrum sp. TC</name>
    <dbReference type="NCBI Taxonomy" id="2126339"/>
    <lineage>
        <taxon>Bacteria</taxon>
        <taxon>Pseudomonadati</taxon>
        <taxon>Pseudomonadota</taxon>
        <taxon>Gammaproteobacteria</taxon>
        <taxon>Candidatus Kentrum</taxon>
    </lineage>
</organism>
<reference evidence="2" key="1">
    <citation type="submission" date="2019-02" db="EMBL/GenBank/DDBJ databases">
        <authorList>
            <person name="Gruber-Vodicka R. H."/>
            <person name="Seah K. B. B."/>
        </authorList>
    </citation>
    <scope>NUCLEOTIDE SEQUENCE</scope>
    <source>
        <strain evidence="1">BECK_BZ123</strain>
        <strain evidence="2">BECK_BZ126</strain>
    </source>
</reference>
<proteinExistence type="predicted"/>
<evidence type="ECO:0000313" key="1">
    <source>
        <dbReference type="EMBL" id="VFK48986.1"/>
    </source>
</evidence>
<name>A0A451A757_9GAMM</name>
<gene>
    <name evidence="1" type="ORF">BECKTC1821D_GA0114238_10652</name>
    <name evidence="2" type="ORF">BECKTC1821F_GA0114240_10642</name>
</gene>
<dbReference type="EMBL" id="CAADFW010000064">
    <property type="protein sequence ID" value="VFK61861.1"/>
    <property type="molecule type" value="Genomic_DNA"/>
</dbReference>
<sequence length="73" mass="8078">MPLRVAFPGPFITAHYQAVLAAHPFGSSDAFQDREELGRVRFAIWLIGSLAVQDQARSASDLHGFRQNAIKPE</sequence>
<accession>A0A451A757</accession>
<dbReference type="AlphaFoldDB" id="A0A451A757"/>
<protein>
    <submittedName>
        <fullName evidence="2">Uncharacterized protein</fullName>
    </submittedName>
</protein>
<evidence type="ECO:0000313" key="2">
    <source>
        <dbReference type="EMBL" id="VFK61861.1"/>
    </source>
</evidence>
<dbReference type="EMBL" id="CAADFS010000065">
    <property type="protein sequence ID" value="VFK48986.1"/>
    <property type="molecule type" value="Genomic_DNA"/>
</dbReference>